<dbReference type="AlphaFoldDB" id="A0AAV0GU41"/>
<proteinExistence type="predicted"/>
<feature type="region of interest" description="Disordered" evidence="1">
    <location>
        <begin position="1"/>
        <end position="54"/>
    </location>
</feature>
<dbReference type="EMBL" id="CAMGYJ010000002">
    <property type="protein sequence ID" value="CAI0376560.1"/>
    <property type="molecule type" value="Genomic_DNA"/>
</dbReference>
<feature type="non-terminal residue" evidence="2">
    <location>
        <position position="169"/>
    </location>
</feature>
<name>A0AAV0GU41_9ROSI</name>
<dbReference type="PANTHER" id="PTHR31286">
    <property type="entry name" value="GLYCINE-RICH CELL WALL STRUCTURAL PROTEIN 1.8-LIKE"/>
    <property type="match status" value="1"/>
</dbReference>
<evidence type="ECO:0000313" key="2">
    <source>
        <dbReference type="EMBL" id="CAI0376560.1"/>
    </source>
</evidence>
<sequence>MAMRSPEPPAPPEEGKPPDGSAGSRRAYEVFSSPDGKKDQEIQQPKKKVRPLEFPEEKDMNFEVVVEDITEEELGTNCDQTHHIASTLVWIRLPDLPIELFNPRAVMRIAARAGTPVRVDRATELGARGVYARACIEVDLMKPLLSKYKVGGVEYEINYEGLDNVCFEC</sequence>
<reference evidence="2" key="1">
    <citation type="submission" date="2022-08" db="EMBL/GenBank/DDBJ databases">
        <authorList>
            <person name="Gutierrez-Valencia J."/>
        </authorList>
    </citation>
    <scope>NUCLEOTIDE SEQUENCE</scope>
</reference>
<feature type="compositionally biased region" description="Pro residues" evidence="1">
    <location>
        <begin position="1"/>
        <end position="12"/>
    </location>
</feature>
<accession>A0AAV0GU41</accession>
<organism evidence="2 3">
    <name type="scientific">Linum tenue</name>
    <dbReference type="NCBI Taxonomy" id="586396"/>
    <lineage>
        <taxon>Eukaryota</taxon>
        <taxon>Viridiplantae</taxon>
        <taxon>Streptophyta</taxon>
        <taxon>Embryophyta</taxon>
        <taxon>Tracheophyta</taxon>
        <taxon>Spermatophyta</taxon>
        <taxon>Magnoliopsida</taxon>
        <taxon>eudicotyledons</taxon>
        <taxon>Gunneridae</taxon>
        <taxon>Pentapetalae</taxon>
        <taxon>rosids</taxon>
        <taxon>fabids</taxon>
        <taxon>Malpighiales</taxon>
        <taxon>Linaceae</taxon>
        <taxon>Linum</taxon>
    </lineage>
</organism>
<dbReference type="InterPro" id="IPR040256">
    <property type="entry name" value="At4g02000-like"/>
</dbReference>
<evidence type="ECO:0000313" key="3">
    <source>
        <dbReference type="Proteomes" id="UP001154282"/>
    </source>
</evidence>
<gene>
    <name evidence="2" type="ORF">LITE_LOCUS1070</name>
</gene>
<comment type="caution">
    <text evidence="2">The sequence shown here is derived from an EMBL/GenBank/DDBJ whole genome shotgun (WGS) entry which is preliminary data.</text>
</comment>
<keyword evidence="3" id="KW-1185">Reference proteome</keyword>
<dbReference type="PANTHER" id="PTHR31286:SF99">
    <property type="entry name" value="DUF4283 DOMAIN-CONTAINING PROTEIN"/>
    <property type="match status" value="1"/>
</dbReference>
<evidence type="ECO:0000256" key="1">
    <source>
        <dbReference type="SAM" id="MobiDB-lite"/>
    </source>
</evidence>
<dbReference type="Proteomes" id="UP001154282">
    <property type="component" value="Unassembled WGS sequence"/>
</dbReference>
<protein>
    <recommendedName>
        <fullName evidence="4">DUF4283 domain-containing protein</fullName>
    </recommendedName>
</protein>
<evidence type="ECO:0008006" key="4">
    <source>
        <dbReference type="Google" id="ProtNLM"/>
    </source>
</evidence>